<feature type="non-terminal residue" evidence="3">
    <location>
        <position position="1"/>
    </location>
</feature>
<accession>A0A1B6MK74</accession>
<sequence>HDTMLLQCLAVLLGCRLAAGSYPLKGRYGRSMSAAWPPLPVYYPPRAARPLYYPENEYYYPQEAFYYPAVDKYPVYQSVIPSYYLDQQRPYYYGYDEISEPGDDLPEDMVEEEDHGDLPYGQESWASDSNADVNARFLENLILAQMYNDKYGGGYGGVNFGGYGGVNSGGYGAGYSGAGPEENDRWVYGEPVQTSKQKTMTKEDEDVRELKSLVRGPERDQRRDRSDKKSRKQKEDIFASQTKSNDWDEFKSSSYKRSNDLKFSTRKSKQPPTTPPPSVTALPIRGQKEVVLPRPANPVRTPDFHQFSIRSSPREPSVFDTIKKLLHMEEKLDEEAATGSRLQKRSYIPSEESLVAQLGRLKKMD</sequence>
<evidence type="ECO:0000256" key="1">
    <source>
        <dbReference type="SAM" id="MobiDB-lite"/>
    </source>
</evidence>
<organism evidence="3">
    <name type="scientific">Graphocephala atropunctata</name>
    <dbReference type="NCBI Taxonomy" id="36148"/>
    <lineage>
        <taxon>Eukaryota</taxon>
        <taxon>Metazoa</taxon>
        <taxon>Ecdysozoa</taxon>
        <taxon>Arthropoda</taxon>
        <taxon>Hexapoda</taxon>
        <taxon>Insecta</taxon>
        <taxon>Pterygota</taxon>
        <taxon>Neoptera</taxon>
        <taxon>Paraneoptera</taxon>
        <taxon>Hemiptera</taxon>
        <taxon>Auchenorrhyncha</taxon>
        <taxon>Membracoidea</taxon>
        <taxon>Cicadellidae</taxon>
        <taxon>Cicadellinae</taxon>
        <taxon>Cicadellini</taxon>
        <taxon>Graphocephala</taxon>
    </lineage>
</organism>
<name>A0A1B6MK74_9HEMI</name>
<protein>
    <submittedName>
        <fullName evidence="3">Uncharacterized protein</fullName>
    </submittedName>
</protein>
<evidence type="ECO:0000256" key="2">
    <source>
        <dbReference type="SAM" id="SignalP"/>
    </source>
</evidence>
<feature type="region of interest" description="Disordered" evidence="1">
    <location>
        <begin position="191"/>
        <end position="315"/>
    </location>
</feature>
<feature type="compositionally biased region" description="Acidic residues" evidence="1">
    <location>
        <begin position="102"/>
        <end position="115"/>
    </location>
</feature>
<dbReference type="EMBL" id="GEBQ01003641">
    <property type="protein sequence ID" value="JAT36336.1"/>
    <property type="molecule type" value="Transcribed_RNA"/>
</dbReference>
<proteinExistence type="predicted"/>
<keyword evidence="2" id="KW-0732">Signal</keyword>
<gene>
    <name evidence="3" type="ORF">g.22460</name>
</gene>
<evidence type="ECO:0000313" key="3">
    <source>
        <dbReference type="EMBL" id="JAT36336.1"/>
    </source>
</evidence>
<dbReference type="AlphaFoldDB" id="A0A1B6MK74"/>
<feature type="region of interest" description="Disordered" evidence="1">
    <location>
        <begin position="102"/>
        <end position="126"/>
    </location>
</feature>
<feature type="chain" id="PRO_5008588442" evidence="2">
    <location>
        <begin position="21"/>
        <end position="365"/>
    </location>
</feature>
<feature type="compositionally biased region" description="Basic and acidic residues" evidence="1">
    <location>
        <begin position="208"/>
        <end position="237"/>
    </location>
</feature>
<feature type="signal peptide" evidence="2">
    <location>
        <begin position="1"/>
        <end position="20"/>
    </location>
</feature>
<reference evidence="3" key="1">
    <citation type="submission" date="2015-11" db="EMBL/GenBank/DDBJ databases">
        <title>De novo transcriptome assembly of four potential Pierce s Disease insect vectors from Arizona vineyards.</title>
        <authorList>
            <person name="Tassone E.E."/>
        </authorList>
    </citation>
    <scope>NUCLEOTIDE SEQUENCE</scope>
</reference>